<evidence type="ECO:0000313" key="2">
    <source>
        <dbReference type="Proteomes" id="UP001054945"/>
    </source>
</evidence>
<comment type="caution">
    <text evidence="1">The sequence shown here is derived from an EMBL/GenBank/DDBJ whole genome shotgun (WGS) entry which is preliminary data.</text>
</comment>
<reference evidence="1 2" key="1">
    <citation type="submission" date="2021-06" db="EMBL/GenBank/DDBJ databases">
        <title>Caerostris extrusa draft genome.</title>
        <authorList>
            <person name="Kono N."/>
            <person name="Arakawa K."/>
        </authorList>
    </citation>
    <scope>NUCLEOTIDE SEQUENCE [LARGE SCALE GENOMIC DNA]</scope>
</reference>
<evidence type="ECO:0000313" key="1">
    <source>
        <dbReference type="EMBL" id="GIY13228.1"/>
    </source>
</evidence>
<name>A0AAV4QU98_CAEEX</name>
<proteinExistence type="predicted"/>
<accession>A0AAV4QU98</accession>
<dbReference type="AlphaFoldDB" id="A0AAV4QU98"/>
<keyword evidence="2" id="KW-1185">Reference proteome</keyword>
<sequence>MSGEGKCYMGKLFVCYCPIHCELPSDEWRGESAIWENFLCVSVPYTVNCPPMSGEGERKSAIWENFLCVTVPYTVNCPPMSGEGSYMGKSAIIYTVNCPPMSGRGKRFVCFCPIHCELPSDEWREESAIWENFCVLLSHTL</sequence>
<organism evidence="1 2">
    <name type="scientific">Caerostris extrusa</name>
    <name type="common">Bark spider</name>
    <name type="synonym">Caerostris bankana</name>
    <dbReference type="NCBI Taxonomy" id="172846"/>
    <lineage>
        <taxon>Eukaryota</taxon>
        <taxon>Metazoa</taxon>
        <taxon>Ecdysozoa</taxon>
        <taxon>Arthropoda</taxon>
        <taxon>Chelicerata</taxon>
        <taxon>Arachnida</taxon>
        <taxon>Araneae</taxon>
        <taxon>Araneomorphae</taxon>
        <taxon>Entelegynae</taxon>
        <taxon>Araneoidea</taxon>
        <taxon>Araneidae</taxon>
        <taxon>Caerostris</taxon>
    </lineage>
</organism>
<gene>
    <name evidence="1" type="ORF">CEXT_234291</name>
</gene>
<dbReference type="EMBL" id="BPLR01006907">
    <property type="protein sequence ID" value="GIY13228.1"/>
    <property type="molecule type" value="Genomic_DNA"/>
</dbReference>
<dbReference type="Proteomes" id="UP001054945">
    <property type="component" value="Unassembled WGS sequence"/>
</dbReference>
<protein>
    <submittedName>
        <fullName evidence="1">Uncharacterized protein</fullName>
    </submittedName>
</protein>